<dbReference type="Proteomes" id="UP000606974">
    <property type="component" value="Unassembled WGS sequence"/>
</dbReference>
<feature type="domain" description="Zn(2)-C6 fungal-type" evidence="6">
    <location>
        <begin position="10"/>
        <end position="40"/>
    </location>
</feature>
<evidence type="ECO:0000256" key="1">
    <source>
        <dbReference type="ARBA" id="ARBA00023015"/>
    </source>
</evidence>
<dbReference type="GO" id="GO:0000981">
    <property type="term" value="F:DNA-binding transcription factor activity, RNA polymerase II-specific"/>
    <property type="evidence" value="ECO:0007669"/>
    <property type="project" value="InterPro"/>
</dbReference>
<keyword evidence="4" id="KW-0539">Nucleus</keyword>
<reference evidence="7" key="1">
    <citation type="submission" date="2020-02" db="EMBL/GenBank/DDBJ databases">
        <authorList>
            <person name="Palmer J.M."/>
        </authorList>
    </citation>
    <scope>NUCLEOTIDE SEQUENCE</scope>
    <source>
        <strain evidence="7">EPUS1.4</strain>
        <tissue evidence="7">Thallus</tissue>
    </source>
</reference>
<evidence type="ECO:0000256" key="4">
    <source>
        <dbReference type="ARBA" id="ARBA00023242"/>
    </source>
</evidence>
<evidence type="ECO:0000259" key="6">
    <source>
        <dbReference type="PROSITE" id="PS50048"/>
    </source>
</evidence>
<feature type="compositionally biased region" description="Low complexity" evidence="5">
    <location>
        <begin position="571"/>
        <end position="586"/>
    </location>
</feature>
<keyword evidence="2" id="KW-0238">DNA-binding</keyword>
<dbReference type="SUPFAM" id="SSF57701">
    <property type="entry name" value="Zn2/Cys6 DNA-binding domain"/>
    <property type="match status" value="1"/>
</dbReference>
<dbReference type="PANTHER" id="PTHR38791:SF5">
    <property type="entry name" value="TRANSCRIPTION FACTOR DBAG-RELATED"/>
    <property type="match status" value="1"/>
</dbReference>
<dbReference type="Pfam" id="PF11951">
    <property type="entry name" value="Fungal_trans_2"/>
    <property type="match status" value="1"/>
</dbReference>
<evidence type="ECO:0000313" key="8">
    <source>
        <dbReference type="Proteomes" id="UP000606974"/>
    </source>
</evidence>
<dbReference type="SMART" id="SM00066">
    <property type="entry name" value="GAL4"/>
    <property type="match status" value="1"/>
</dbReference>
<dbReference type="PANTHER" id="PTHR38791">
    <property type="entry name" value="ZN(II)2CYS6 TRANSCRIPTION FACTOR (EUROFUNG)-RELATED-RELATED"/>
    <property type="match status" value="1"/>
</dbReference>
<dbReference type="Gene3D" id="4.10.240.10">
    <property type="entry name" value="Zn(2)-C6 fungal-type DNA-binding domain"/>
    <property type="match status" value="1"/>
</dbReference>
<dbReference type="PROSITE" id="PS50048">
    <property type="entry name" value="ZN2_CY6_FUNGAL_2"/>
    <property type="match status" value="1"/>
</dbReference>
<feature type="region of interest" description="Disordered" evidence="5">
    <location>
        <begin position="551"/>
        <end position="586"/>
    </location>
</feature>
<dbReference type="GO" id="GO:0003677">
    <property type="term" value="F:DNA binding"/>
    <property type="evidence" value="ECO:0007669"/>
    <property type="project" value="UniProtKB-KW"/>
</dbReference>
<dbReference type="InterPro" id="IPR053175">
    <property type="entry name" value="DHMBA_Reg_Transcription_Factor"/>
</dbReference>
<accession>A0A8H7AID0</accession>
<dbReference type="OrthoDB" id="2991872at2759"/>
<name>A0A8H7AID0_9EURO</name>
<keyword evidence="1" id="KW-0805">Transcription regulation</keyword>
<dbReference type="InterPro" id="IPR021858">
    <property type="entry name" value="Fun_TF"/>
</dbReference>
<keyword evidence="8" id="KW-1185">Reference proteome</keyword>
<keyword evidence="3" id="KW-0804">Transcription</keyword>
<dbReference type="GO" id="GO:0008270">
    <property type="term" value="F:zinc ion binding"/>
    <property type="evidence" value="ECO:0007669"/>
    <property type="project" value="InterPro"/>
</dbReference>
<gene>
    <name evidence="7" type="ORF">GJ744_000549</name>
</gene>
<protein>
    <recommendedName>
        <fullName evidence="6">Zn(2)-C6 fungal-type domain-containing protein</fullName>
    </recommendedName>
</protein>
<dbReference type="AlphaFoldDB" id="A0A8H7AID0"/>
<dbReference type="InterPro" id="IPR036864">
    <property type="entry name" value="Zn2-C6_fun-type_DNA-bd_sf"/>
</dbReference>
<evidence type="ECO:0000313" key="7">
    <source>
        <dbReference type="EMBL" id="KAF7505700.1"/>
    </source>
</evidence>
<evidence type="ECO:0000256" key="2">
    <source>
        <dbReference type="ARBA" id="ARBA00023125"/>
    </source>
</evidence>
<evidence type="ECO:0000256" key="3">
    <source>
        <dbReference type="ARBA" id="ARBA00023163"/>
    </source>
</evidence>
<comment type="caution">
    <text evidence="7">The sequence shown here is derived from an EMBL/GenBank/DDBJ whole genome shotgun (WGS) entry which is preliminary data.</text>
</comment>
<proteinExistence type="predicted"/>
<dbReference type="EMBL" id="JAACFV010000103">
    <property type="protein sequence ID" value="KAF7505700.1"/>
    <property type="molecule type" value="Genomic_DNA"/>
</dbReference>
<evidence type="ECO:0000256" key="5">
    <source>
        <dbReference type="SAM" id="MobiDB-lite"/>
    </source>
</evidence>
<dbReference type="PROSITE" id="PS00463">
    <property type="entry name" value="ZN2_CY6_FUNGAL_1"/>
    <property type="match status" value="1"/>
</dbReference>
<organism evidence="7 8">
    <name type="scientific">Endocarpon pusillum</name>
    <dbReference type="NCBI Taxonomy" id="364733"/>
    <lineage>
        <taxon>Eukaryota</taxon>
        <taxon>Fungi</taxon>
        <taxon>Dikarya</taxon>
        <taxon>Ascomycota</taxon>
        <taxon>Pezizomycotina</taxon>
        <taxon>Eurotiomycetes</taxon>
        <taxon>Chaetothyriomycetidae</taxon>
        <taxon>Verrucariales</taxon>
        <taxon>Verrucariaceae</taxon>
        <taxon>Endocarpon</taxon>
    </lineage>
</organism>
<dbReference type="Pfam" id="PF00172">
    <property type="entry name" value="Zn_clus"/>
    <property type="match status" value="1"/>
</dbReference>
<dbReference type="InterPro" id="IPR001138">
    <property type="entry name" value="Zn2Cys6_DnaBD"/>
</dbReference>
<sequence length="586" mass="65109">MVFRGTPSKGCGECRRKKIRCDQIRPACSQCLKSRDGRLCPGYREEAAFRFCDESSEVAHRAQLKQVFKLRRRALGSVNPSDSSEASSSSSSDSDGLYLISLCNKSSICSFEESSLPGAPRPSVETQGIQYFLANYVTSDVDSCSGHMQSLICWKTAQSKTLEVAMEAVGLAALSVRRSNPILMANARRQYALALRMTKSHLQDSAQCKQDDTMAAVRLLGFFEIMTCSSSMSMKAWTNHIDGSIALLNLRGVDMLDSEFGAAVFTQARSQILMSCYQREVHVPPIILELGRRLRGTRDSACRIINDLSDSVARLCEFRASIRDGSLTDPYTNIASLLELDDAVVNWGAERSSQWDYTIVFDSTKPDVIYDDAYAVYREHWIAMVWNIQRATRIFIHEAILAQIDEMLAQPEPVTTMLDVQSQRSRSLAIICETAFDICASVPYMLGHDKRYDEQLSSPAPAVWAYFSMTAIYLAGSTIGVPQSMRLYVLGRLRHIGHSLGIQQSSMVAVILQNKIDEGKVEEFEGLPRQFREEMGRGVLEYNDKVCGDGAWEKSSQNEEQDPERAAGGRSVVYFGGSGQQVVSSG</sequence>
<dbReference type="CDD" id="cd00067">
    <property type="entry name" value="GAL4"/>
    <property type="match status" value="1"/>
</dbReference>